<dbReference type="PANTHER" id="PTHR23402">
    <property type="entry name" value="PROTEASE FAMILY C15 PYROGLUTAMYL-PEPTIDASE I-RELATED"/>
    <property type="match status" value="1"/>
</dbReference>
<organism evidence="7 8">
    <name type="scientific">Bdellovibrio bacteriovorus</name>
    <dbReference type="NCBI Taxonomy" id="959"/>
    <lineage>
        <taxon>Bacteria</taxon>
        <taxon>Pseudomonadati</taxon>
        <taxon>Bdellovibrionota</taxon>
        <taxon>Bdellovibrionia</taxon>
        <taxon>Bdellovibrionales</taxon>
        <taxon>Pseudobdellovibrionaceae</taxon>
        <taxon>Bdellovibrio</taxon>
    </lineage>
</organism>
<keyword evidence="8" id="KW-1185">Reference proteome</keyword>
<dbReference type="SUPFAM" id="SSF53182">
    <property type="entry name" value="Pyrrolidone carboxyl peptidase (pyroglutamate aminopeptidase)"/>
    <property type="match status" value="1"/>
</dbReference>
<comment type="caution">
    <text evidence="7">The sequence shown here is derived from an EMBL/GenBank/DDBJ whole genome shotgun (WGS) entry which is preliminary data.</text>
</comment>
<reference evidence="7 8" key="1">
    <citation type="submission" date="2016-03" db="EMBL/GenBank/DDBJ databases">
        <authorList>
            <person name="Ploux O."/>
        </authorList>
    </citation>
    <scope>NUCLEOTIDE SEQUENCE [LARGE SCALE GENOMIC DNA]</scope>
    <source>
        <strain evidence="7 8">R0</strain>
    </source>
</reference>
<dbReference type="PROSITE" id="PS01334">
    <property type="entry name" value="PYRASE_CYS"/>
    <property type="match status" value="1"/>
</dbReference>
<feature type="active site" evidence="6">
    <location>
        <position position="144"/>
    </location>
</feature>
<sequence length="203" mass="22655">MNDRVLVTGFKPFLGETINPSEVLLEEIRKDFAVSKNVDTLVLPVSFGKAFAVLEEQLNKKSYRYVFLLGQAGDRDKVCFERVGLNWIETQKPDEDGFTPQQGPIAAQEAPALFSRLPLSEWSDALRAQGLPVKVSLSAGGYVCNQVYFKALQKLQSETGAGVVFIHVPYLPEQVQNKAPGTPFLDLETQKKTLYSVLNRYVK</sequence>
<keyword evidence="2" id="KW-0963">Cytoplasm</keyword>
<keyword evidence="3" id="KW-0645">Protease</keyword>
<evidence type="ECO:0000256" key="1">
    <source>
        <dbReference type="ARBA" id="ARBA00006641"/>
    </source>
</evidence>
<dbReference type="PIRSF" id="PIRSF015592">
    <property type="entry name" value="Prld-crbxl_pptds"/>
    <property type="match status" value="1"/>
</dbReference>
<dbReference type="InterPro" id="IPR000816">
    <property type="entry name" value="Peptidase_C15"/>
</dbReference>
<comment type="similarity">
    <text evidence="1">Belongs to the peptidase C15 family.</text>
</comment>
<dbReference type="Gene3D" id="3.40.630.20">
    <property type="entry name" value="Peptidase C15, pyroglutamyl peptidase I-like"/>
    <property type="match status" value="1"/>
</dbReference>
<dbReference type="EMBL" id="LUKE01000006">
    <property type="protein sequence ID" value="KYG61393.1"/>
    <property type="molecule type" value="Genomic_DNA"/>
</dbReference>
<gene>
    <name evidence="7" type="ORF">AZI86_16905</name>
</gene>
<name>A0A150WEN1_BDEBC</name>
<dbReference type="Proteomes" id="UP000075320">
    <property type="component" value="Unassembled WGS sequence"/>
</dbReference>
<dbReference type="InterPro" id="IPR036440">
    <property type="entry name" value="Peptidase_C15-like_sf"/>
</dbReference>
<evidence type="ECO:0000313" key="8">
    <source>
        <dbReference type="Proteomes" id="UP000075320"/>
    </source>
</evidence>
<dbReference type="GO" id="GO:0006508">
    <property type="term" value="P:proteolysis"/>
    <property type="evidence" value="ECO:0007669"/>
    <property type="project" value="UniProtKB-KW"/>
</dbReference>
<keyword evidence="5" id="KW-0788">Thiol protease</keyword>
<evidence type="ECO:0000256" key="5">
    <source>
        <dbReference type="ARBA" id="ARBA00022807"/>
    </source>
</evidence>
<evidence type="ECO:0000256" key="2">
    <source>
        <dbReference type="ARBA" id="ARBA00022490"/>
    </source>
</evidence>
<evidence type="ECO:0000256" key="4">
    <source>
        <dbReference type="ARBA" id="ARBA00022801"/>
    </source>
</evidence>
<dbReference type="GO" id="GO:0016920">
    <property type="term" value="F:pyroglutamyl-peptidase activity"/>
    <property type="evidence" value="ECO:0007669"/>
    <property type="project" value="UniProtKB-EC"/>
</dbReference>
<dbReference type="InterPro" id="IPR033694">
    <property type="entry name" value="PGPEP1_Cys_AS"/>
</dbReference>
<evidence type="ECO:0000256" key="3">
    <source>
        <dbReference type="ARBA" id="ARBA00022670"/>
    </source>
</evidence>
<protein>
    <recommendedName>
        <fullName evidence="6">Pyroglutamyl-peptidase I</fullName>
        <ecNumber evidence="6">3.4.19.3</ecNumber>
    </recommendedName>
</protein>
<dbReference type="Pfam" id="PF01470">
    <property type="entry name" value="Peptidase_C15"/>
    <property type="match status" value="1"/>
</dbReference>
<keyword evidence="4" id="KW-0378">Hydrolase</keyword>
<dbReference type="AlphaFoldDB" id="A0A150WEN1"/>
<proteinExistence type="inferred from homology"/>
<accession>A0A150WEN1</accession>
<dbReference type="InterPro" id="IPR016125">
    <property type="entry name" value="Peptidase_C15-like"/>
</dbReference>
<evidence type="ECO:0000256" key="6">
    <source>
        <dbReference type="PROSITE-ProRule" id="PRU10077"/>
    </source>
</evidence>
<dbReference type="PRINTS" id="PR00706">
    <property type="entry name" value="PYROGLUPTASE"/>
</dbReference>
<dbReference type="EC" id="3.4.19.3" evidence="6"/>
<dbReference type="CDD" id="cd00501">
    <property type="entry name" value="Peptidase_C15"/>
    <property type="match status" value="1"/>
</dbReference>
<dbReference type="PANTHER" id="PTHR23402:SF1">
    <property type="entry name" value="PYROGLUTAMYL-PEPTIDASE I"/>
    <property type="match status" value="1"/>
</dbReference>
<evidence type="ECO:0000313" key="7">
    <source>
        <dbReference type="EMBL" id="KYG61393.1"/>
    </source>
</evidence>
<comment type="catalytic activity">
    <reaction evidence="6">
        <text>Release of an N-terminal pyroglutamyl group from a polypeptide, the second amino acid generally not being Pro.</text>
        <dbReference type="EC" id="3.4.19.3"/>
    </reaction>
</comment>
<dbReference type="GO" id="GO:0005829">
    <property type="term" value="C:cytosol"/>
    <property type="evidence" value="ECO:0007669"/>
    <property type="project" value="InterPro"/>
</dbReference>
<dbReference type="RefSeq" id="WP_061836475.1">
    <property type="nucleotide sequence ID" value="NZ_LUKE01000006.1"/>
</dbReference>